<keyword evidence="1" id="KW-1133">Transmembrane helix</keyword>
<comment type="caution">
    <text evidence="2">The sequence shown here is derived from an EMBL/GenBank/DDBJ whole genome shotgun (WGS) entry which is preliminary data.</text>
</comment>
<evidence type="ECO:0000313" key="2">
    <source>
        <dbReference type="EMBL" id="MFD1032171.1"/>
    </source>
</evidence>
<keyword evidence="1" id="KW-0812">Transmembrane</keyword>
<reference evidence="3" key="1">
    <citation type="journal article" date="2019" name="Int. J. Syst. Evol. Microbiol.">
        <title>The Global Catalogue of Microorganisms (GCM) 10K type strain sequencing project: providing services to taxonomists for standard genome sequencing and annotation.</title>
        <authorList>
            <consortium name="The Broad Institute Genomics Platform"/>
            <consortium name="The Broad Institute Genome Sequencing Center for Infectious Disease"/>
            <person name="Wu L."/>
            <person name="Ma J."/>
        </authorList>
    </citation>
    <scope>NUCLEOTIDE SEQUENCE [LARGE SCALE GENOMIC DNA]</scope>
    <source>
        <strain evidence="3">CCUG 56756</strain>
    </source>
</reference>
<evidence type="ECO:0000256" key="1">
    <source>
        <dbReference type="SAM" id="Phobius"/>
    </source>
</evidence>
<dbReference type="RefSeq" id="WP_379082724.1">
    <property type="nucleotide sequence ID" value="NZ_JBHTKI010000019.1"/>
</dbReference>
<feature type="transmembrane region" description="Helical" evidence="1">
    <location>
        <begin position="31"/>
        <end position="48"/>
    </location>
</feature>
<protein>
    <submittedName>
        <fullName evidence="2">Uncharacterized protein</fullName>
    </submittedName>
</protein>
<keyword evidence="3" id="KW-1185">Reference proteome</keyword>
<evidence type="ECO:0000313" key="3">
    <source>
        <dbReference type="Proteomes" id="UP001597109"/>
    </source>
</evidence>
<feature type="transmembrane region" description="Helical" evidence="1">
    <location>
        <begin position="7"/>
        <end position="25"/>
    </location>
</feature>
<keyword evidence="1" id="KW-0472">Membrane</keyword>
<sequence>MRTIIRIIGAIIFIYLLYNLFFVASEERSNALIMISGALAFVLYFISFKYSKEQQNR</sequence>
<organism evidence="2 3">
    <name type="scientific">Metaplanococcus flavidus</name>
    <dbReference type="NCBI Taxonomy" id="569883"/>
    <lineage>
        <taxon>Bacteria</taxon>
        <taxon>Bacillati</taxon>
        <taxon>Bacillota</taxon>
        <taxon>Bacilli</taxon>
        <taxon>Bacillales</taxon>
        <taxon>Caryophanaceae</taxon>
        <taxon>Metaplanococcus</taxon>
    </lineage>
</organism>
<dbReference type="Proteomes" id="UP001597109">
    <property type="component" value="Unassembled WGS sequence"/>
</dbReference>
<gene>
    <name evidence="2" type="ORF">ACFQ1X_12095</name>
</gene>
<name>A0ABW3LEJ3_9BACL</name>
<proteinExistence type="predicted"/>
<accession>A0ABW3LEJ3</accession>
<dbReference type="EMBL" id="JBHTKI010000019">
    <property type="protein sequence ID" value="MFD1032171.1"/>
    <property type="molecule type" value="Genomic_DNA"/>
</dbReference>